<accession>A0A1Q3BW20</accession>
<dbReference type="Pfam" id="PF13966">
    <property type="entry name" value="zf-RVT"/>
    <property type="match status" value="1"/>
</dbReference>
<gene>
    <name evidence="2" type="ORF">CFOL_v3_15558</name>
</gene>
<dbReference type="InParanoid" id="A0A1Q3BW20"/>
<feature type="non-terminal residue" evidence="2">
    <location>
        <position position="314"/>
    </location>
</feature>
<sequence>PVTYLGLPLITKRLSKVDCNPLVERILARANSVSKALSFTGRLQLVKSTLVSMQTYWCSTFLLPVSILKACENVLRESLWGGRGRNKVKWIEVCKPLKDGELSIKDMKTWTPYNFWTARVRGLLSRSWRQTLRLRPLAREHLIYQGGNGELFSLWFDPWVQGESIHALYGHRVIYDTSLGKLARVKDIIWEGEWCWPQTSGDLIDLQQRVSSIPISTAPDRIFWDQVGVSFSSSRAWHGIRTTSNNVAWHGIVWHPKKILKHAFCLWLAIRGALRTRDKLVAVGVLRSVVCVFHCGEPETPGHLFFQCPYSAMV</sequence>
<dbReference type="AlphaFoldDB" id="A0A1Q3BW20"/>
<comment type="caution">
    <text evidence="2">The sequence shown here is derived from an EMBL/GenBank/DDBJ whole genome shotgun (WGS) entry which is preliminary data.</text>
</comment>
<evidence type="ECO:0000259" key="1">
    <source>
        <dbReference type="Pfam" id="PF13966"/>
    </source>
</evidence>
<keyword evidence="3" id="KW-1185">Reference proteome</keyword>
<feature type="non-terminal residue" evidence="2">
    <location>
        <position position="1"/>
    </location>
</feature>
<reference evidence="3" key="1">
    <citation type="submission" date="2016-04" db="EMBL/GenBank/DDBJ databases">
        <title>Cephalotus genome sequencing.</title>
        <authorList>
            <person name="Fukushima K."/>
            <person name="Hasebe M."/>
            <person name="Fang X."/>
        </authorList>
    </citation>
    <scope>NUCLEOTIDE SEQUENCE [LARGE SCALE GENOMIC DNA]</scope>
    <source>
        <strain evidence="3">cv. St1</strain>
    </source>
</reference>
<protein>
    <submittedName>
        <fullName evidence="2">Zf-RVT domain-containing protein</fullName>
    </submittedName>
</protein>
<organism evidence="2 3">
    <name type="scientific">Cephalotus follicularis</name>
    <name type="common">Albany pitcher plant</name>
    <dbReference type="NCBI Taxonomy" id="3775"/>
    <lineage>
        <taxon>Eukaryota</taxon>
        <taxon>Viridiplantae</taxon>
        <taxon>Streptophyta</taxon>
        <taxon>Embryophyta</taxon>
        <taxon>Tracheophyta</taxon>
        <taxon>Spermatophyta</taxon>
        <taxon>Magnoliopsida</taxon>
        <taxon>eudicotyledons</taxon>
        <taxon>Gunneridae</taxon>
        <taxon>Pentapetalae</taxon>
        <taxon>rosids</taxon>
        <taxon>fabids</taxon>
        <taxon>Oxalidales</taxon>
        <taxon>Cephalotaceae</taxon>
        <taxon>Cephalotus</taxon>
    </lineage>
</organism>
<dbReference type="OrthoDB" id="2288491at2759"/>
<evidence type="ECO:0000313" key="2">
    <source>
        <dbReference type="EMBL" id="GAV72069.1"/>
    </source>
</evidence>
<dbReference type="STRING" id="3775.A0A1Q3BW20"/>
<dbReference type="Proteomes" id="UP000187406">
    <property type="component" value="Unassembled WGS sequence"/>
</dbReference>
<dbReference type="EMBL" id="BDDD01000962">
    <property type="protein sequence ID" value="GAV72069.1"/>
    <property type="molecule type" value="Genomic_DNA"/>
</dbReference>
<proteinExistence type="predicted"/>
<name>A0A1Q3BW20_CEPFO</name>
<feature type="domain" description="Reverse transcriptase zinc-binding" evidence="1">
    <location>
        <begin position="231"/>
        <end position="312"/>
    </location>
</feature>
<evidence type="ECO:0000313" key="3">
    <source>
        <dbReference type="Proteomes" id="UP000187406"/>
    </source>
</evidence>
<dbReference type="PANTHER" id="PTHR33116:SF76">
    <property type="entry name" value="DUF4283 DOMAIN-CONTAINING PROTEIN"/>
    <property type="match status" value="1"/>
</dbReference>
<dbReference type="InterPro" id="IPR026960">
    <property type="entry name" value="RVT-Znf"/>
</dbReference>
<dbReference type="PANTHER" id="PTHR33116">
    <property type="entry name" value="REVERSE TRANSCRIPTASE ZINC-BINDING DOMAIN-CONTAINING PROTEIN-RELATED-RELATED"/>
    <property type="match status" value="1"/>
</dbReference>